<dbReference type="RefSeq" id="WP_201082707.1">
    <property type="nucleotide sequence ID" value="NZ_CAJNAS010000002.1"/>
</dbReference>
<dbReference type="EMBL" id="CAJNAS010000002">
    <property type="protein sequence ID" value="CAE6866025.1"/>
    <property type="molecule type" value="Genomic_DNA"/>
</dbReference>
<keyword evidence="5" id="KW-0411">Iron-sulfur</keyword>
<evidence type="ECO:0000256" key="2">
    <source>
        <dbReference type="ARBA" id="ARBA00022714"/>
    </source>
</evidence>
<organism evidence="6 7">
    <name type="scientific">Paraburkholderia domus</name>
    <dbReference type="NCBI Taxonomy" id="2793075"/>
    <lineage>
        <taxon>Bacteria</taxon>
        <taxon>Pseudomonadati</taxon>
        <taxon>Pseudomonadota</taxon>
        <taxon>Betaproteobacteria</taxon>
        <taxon>Burkholderiales</taxon>
        <taxon>Burkholderiaceae</taxon>
        <taxon>Paraburkholderia</taxon>
    </lineage>
</organism>
<keyword evidence="6" id="KW-0560">Oxidoreductase</keyword>
<dbReference type="EC" id="1.14.13.239" evidence="6"/>
<keyword evidence="6" id="KW-0503">Monooxygenase</keyword>
<evidence type="ECO:0000256" key="1">
    <source>
        <dbReference type="ARBA" id="ARBA00022630"/>
    </source>
</evidence>
<accession>A0A9N8MLU8</accession>
<dbReference type="AlphaFoldDB" id="A0A9N8MLU8"/>
<dbReference type="GO" id="GO:0046872">
    <property type="term" value="F:metal ion binding"/>
    <property type="evidence" value="ECO:0007669"/>
    <property type="project" value="UniProtKB-KW"/>
</dbReference>
<dbReference type="Proteomes" id="UP000675121">
    <property type="component" value="Unassembled WGS sequence"/>
</dbReference>
<keyword evidence="3" id="KW-0479">Metal-binding</keyword>
<dbReference type="GO" id="GO:0051537">
    <property type="term" value="F:2 iron, 2 sulfur cluster binding"/>
    <property type="evidence" value="ECO:0007669"/>
    <property type="project" value="UniProtKB-KW"/>
</dbReference>
<dbReference type="InterPro" id="IPR039261">
    <property type="entry name" value="FNR_nucleotide-bd"/>
</dbReference>
<sequence>MSTPRDTFQLLDSSEKVLLFAHGIGLTPLLAIARKLSFRQRAFDLHYFVPSFGSVTHRVELSDLERNGHVHYHGALDSPAIDRLVGYVVEAIPASTQIYCCGPTDFNHVIATHARQWVYGFNIHLESVPPALEQI</sequence>
<keyword evidence="1" id="KW-0285">Flavoprotein</keyword>
<evidence type="ECO:0000313" key="7">
    <source>
        <dbReference type="Proteomes" id="UP000675121"/>
    </source>
</evidence>
<dbReference type="InterPro" id="IPR050415">
    <property type="entry name" value="MRET"/>
</dbReference>
<comment type="caution">
    <text evidence="6">The sequence shown here is derived from an EMBL/GenBank/DDBJ whole genome shotgun (WGS) entry which is preliminary data.</text>
</comment>
<dbReference type="PANTHER" id="PTHR47354">
    <property type="entry name" value="NADH OXIDOREDUCTASE HCR"/>
    <property type="match status" value="1"/>
</dbReference>
<reference evidence="6" key="1">
    <citation type="submission" date="2021-02" db="EMBL/GenBank/DDBJ databases">
        <authorList>
            <person name="Vanwijnsberghe S."/>
        </authorList>
    </citation>
    <scope>NUCLEOTIDE SEQUENCE</scope>
    <source>
        <strain evidence="6">R-70211</strain>
    </source>
</reference>
<dbReference type="SUPFAM" id="SSF52343">
    <property type="entry name" value="Ferredoxin reductase-like, C-terminal NADP-linked domain"/>
    <property type="match status" value="1"/>
</dbReference>
<keyword evidence="4" id="KW-0408">Iron</keyword>
<evidence type="ECO:0000256" key="4">
    <source>
        <dbReference type="ARBA" id="ARBA00023004"/>
    </source>
</evidence>
<dbReference type="PRINTS" id="PR00409">
    <property type="entry name" value="PHDIOXRDTASE"/>
</dbReference>
<evidence type="ECO:0000256" key="5">
    <source>
        <dbReference type="ARBA" id="ARBA00023014"/>
    </source>
</evidence>
<keyword evidence="2" id="KW-0001">2Fe-2S</keyword>
<dbReference type="Gene3D" id="3.40.50.80">
    <property type="entry name" value="Nucleotide-binding domain of ferredoxin-NADP reductase (FNR) module"/>
    <property type="match status" value="1"/>
</dbReference>
<dbReference type="GO" id="GO:0004497">
    <property type="term" value="F:monooxygenase activity"/>
    <property type="evidence" value="ECO:0007669"/>
    <property type="project" value="UniProtKB-KW"/>
</dbReference>
<keyword evidence="7" id="KW-1185">Reference proteome</keyword>
<dbReference type="PANTHER" id="PTHR47354:SF1">
    <property type="entry name" value="CARNITINE MONOOXYGENASE REDUCTASE SUBUNIT"/>
    <property type="match status" value="1"/>
</dbReference>
<name>A0A9N8MLU8_9BURK</name>
<gene>
    <name evidence="6" type="ORF">R70211_00805</name>
</gene>
<proteinExistence type="predicted"/>
<evidence type="ECO:0000256" key="3">
    <source>
        <dbReference type="ARBA" id="ARBA00022723"/>
    </source>
</evidence>
<evidence type="ECO:0000313" key="6">
    <source>
        <dbReference type="EMBL" id="CAE6866025.1"/>
    </source>
</evidence>
<protein>
    <submittedName>
        <fullName evidence="6">Carnitine monooxygenase reductase subunit</fullName>
        <ecNumber evidence="6">1.14.13.239</ecNumber>
    </submittedName>
</protein>